<dbReference type="AlphaFoldDB" id="A0A2B7XL74"/>
<dbReference type="GO" id="GO:0016491">
    <property type="term" value="F:oxidoreductase activity"/>
    <property type="evidence" value="ECO:0007669"/>
    <property type="project" value="UniProtKB-KW"/>
</dbReference>
<dbReference type="SUPFAM" id="SSF51735">
    <property type="entry name" value="NAD(P)-binding Rossmann-fold domains"/>
    <property type="match status" value="1"/>
</dbReference>
<dbReference type="Pfam" id="PF00106">
    <property type="entry name" value="adh_short"/>
    <property type="match status" value="1"/>
</dbReference>
<organism evidence="3 4">
    <name type="scientific">Polytolypa hystricis (strain UAMH7299)</name>
    <dbReference type="NCBI Taxonomy" id="1447883"/>
    <lineage>
        <taxon>Eukaryota</taxon>
        <taxon>Fungi</taxon>
        <taxon>Dikarya</taxon>
        <taxon>Ascomycota</taxon>
        <taxon>Pezizomycotina</taxon>
        <taxon>Eurotiomycetes</taxon>
        <taxon>Eurotiomycetidae</taxon>
        <taxon>Onygenales</taxon>
        <taxon>Onygenales incertae sedis</taxon>
        <taxon>Polytolypa</taxon>
    </lineage>
</organism>
<evidence type="ECO:0000256" key="2">
    <source>
        <dbReference type="ARBA" id="ARBA00023002"/>
    </source>
</evidence>
<dbReference type="OrthoDB" id="191139at2759"/>
<sequence>MGQPPVPRIPKGTSLSGKTVIVTGGNTGLGFEAARQFLTLNAARVIITARSRSKGAEAVSALRNYVEVKAANPTAMIEVFELDLDDYSSGMEFVKRVKREVKEVDVLVCNAGVNFMDYQLSMSGHERVMQVNCYTHFLIALELLPLLRNTAQIKGTPSHLSFVSSSYHDSHTLSKKPIPASQNIFSYFDDKVIYSGMTRYFDSKFVTNAFVIRLANIVPSSELVVNCLCPGQVATSFNRNLPIWLKGIMSVIVRFRARNVEEGARALVYAGCVAGEESHGGFLQHNKLDVHTPFLNTPRGKEFCEKLWTDTLVELRKLDPELSSFSH</sequence>
<dbReference type="STRING" id="1447883.A0A2B7XL74"/>
<dbReference type="InterPro" id="IPR036291">
    <property type="entry name" value="NAD(P)-bd_dom_sf"/>
</dbReference>
<proteinExistence type="inferred from homology"/>
<evidence type="ECO:0000313" key="3">
    <source>
        <dbReference type="EMBL" id="PGH09699.1"/>
    </source>
</evidence>
<dbReference type="PRINTS" id="PR00081">
    <property type="entry name" value="GDHRDH"/>
</dbReference>
<gene>
    <name evidence="3" type="ORF">AJ80_07651</name>
</gene>
<dbReference type="PANTHER" id="PTHR43157">
    <property type="entry name" value="PHOSPHATIDYLINOSITOL-GLYCAN BIOSYNTHESIS CLASS F PROTEIN-RELATED"/>
    <property type="match status" value="1"/>
</dbReference>
<evidence type="ECO:0000256" key="1">
    <source>
        <dbReference type="ARBA" id="ARBA00006484"/>
    </source>
</evidence>
<evidence type="ECO:0000313" key="4">
    <source>
        <dbReference type="Proteomes" id="UP000224634"/>
    </source>
</evidence>
<name>A0A2B7XL74_POLH7</name>
<dbReference type="InterPro" id="IPR002347">
    <property type="entry name" value="SDR_fam"/>
</dbReference>
<accession>A0A2B7XL74</accession>
<protein>
    <submittedName>
        <fullName evidence="3">Uncharacterized protein</fullName>
    </submittedName>
</protein>
<reference evidence="3 4" key="1">
    <citation type="submission" date="2017-10" db="EMBL/GenBank/DDBJ databases">
        <title>Comparative genomics in systemic dimorphic fungi from Ajellomycetaceae.</title>
        <authorList>
            <person name="Munoz J.F."/>
            <person name="Mcewen J.G."/>
            <person name="Clay O.K."/>
            <person name="Cuomo C.A."/>
        </authorList>
    </citation>
    <scope>NUCLEOTIDE SEQUENCE [LARGE SCALE GENOMIC DNA]</scope>
    <source>
        <strain evidence="3 4">UAMH7299</strain>
    </source>
</reference>
<dbReference type="Gene3D" id="3.40.50.720">
    <property type="entry name" value="NAD(P)-binding Rossmann-like Domain"/>
    <property type="match status" value="1"/>
</dbReference>
<comment type="similarity">
    <text evidence="1">Belongs to the short-chain dehydrogenases/reductases (SDR) family.</text>
</comment>
<comment type="caution">
    <text evidence="3">The sequence shown here is derived from an EMBL/GenBank/DDBJ whole genome shotgun (WGS) entry which is preliminary data.</text>
</comment>
<keyword evidence="2" id="KW-0560">Oxidoreductase</keyword>
<dbReference type="Proteomes" id="UP000224634">
    <property type="component" value="Unassembled WGS sequence"/>
</dbReference>
<dbReference type="PANTHER" id="PTHR43157:SF31">
    <property type="entry name" value="PHOSPHATIDYLINOSITOL-GLYCAN BIOSYNTHESIS CLASS F PROTEIN"/>
    <property type="match status" value="1"/>
</dbReference>
<dbReference type="EMBL" id="PDNA01000151">
    <property type="protein sequence ID" value="PGH09699.1"/>
    <property type="molecule type" value="Genomic_DNA"/>
</dbReference>
<keyword evidence="4" id="KW-1185">Reference proteome</keyword>